<dbReference type="EMBL" id="JAUYVO010000006">
    <property type="protein sequence ID" value="MDP2522987.1"/>
    <property type="molecule type" value="Genomic_DNA"/>
</dbReference>
<feature type="signal peptide" evidence="1">
    <location>
        <begin position="1"/>
        <end position="21"/>
    </location>
</feature>
<keyword evidence="3" id="KW-1185">Reference proteome</keyword>
<keyword evidence="1" id="KW-0732">Signal</keyword>
<sequence>MIRKIGLSLITLMLFTGCTVADFAPVTSIQEVRNSEACDVNPLTSDDVERFFKLATEVSTGFYHAQSVILPCYWEGQMESSDQQLFWQINASGAGIIQSEDGSVDKRFLCKAGSECCASFPAFCE</sequence>
<name>A0ABT9EV97_9GAMM</name>
<evidence type="ECO:0000313" key="3">
    <source>
        <dbReference type="Proteomes" id="UP001177341"/>
    </source>
</evidence>
<accession>A0ABT9EV97</accession>
<comment type="caution">
    <text evidence="2">The sequence shown here is derived from an EMBL/GenBank/DDBJ whole genome shotgun (WGS) entry which is preliminary data.</text>
</comment>
<gene>
    <name evidence="2" type="ORF">Q8W30_10450</name>
</gene>
<dbReference type="GeneID" id="89458039"/>
<evidence type="ECO:0000313" key="2">
    <source>
        <dbReference type="EMBL" id="MDP2522987.1"/>
    </source>
</evidence>
<reference evidence="2" key="1">
    <citation type="submission" date="2023-07" db="EMBL/GenBank/DDBJ databases">
        <title>Genome content predicts the carbon catabolic preferences of heterotrophic bacteria.</title>
        <authorList>
            <person name="Gralka M."/>
        </authorList>
    </citation>
    <scope>NUCLEOTIDE SEQUENCE</scope>
    <source>
        <strain evidence="2">5G01</strain>
    </source>
</reference>
<evidence type="ECO:0000256" key="1">
    <source>
        <dbReference type="SAM" id="SignalP"/>
    </source>
</evidence>
<dbReference type="PROSITE" id="PS51257">
    <property type="entry name" value="PROKAR_LIPOPROTEIN"/>
    <property type="match status" value="1"/>
</dbReference>
<feature type="chain" id="PRO_5046942529" evidence="1">
    <location>
        <begin position="22"/>
        <end position="125"/>
    </location>
</feature>
<dbReference type="RefSeq" id="WP_075179592.1">
    <property type="nucleotide sequence ID" value="NZ_CP041336.1"/>
</dbReference>
<dbReference type="Proteomes" id="UP001177341">
    <property type="component" value="Unassembled WGS sequence"/>
</dbReference>
<protein>
    <submittedName>
        <fullName evidence="2">Uncharacterized protein</fullName>
    </submittedName>
</protein>
<organism evidence="2 3">
    <name type="scientific">Neptunomonas phycophila</name>
    <dbReference type="NCBI Taxonomy" id="1572645"/>
    <lineage>
        <taxon>Bacteria</taxon>
        <taxon>Pseudomonadati</taxon>
        <taxon>Pseudomonadota</taxon>
        <taxon>Gammaproteobacteria</taxon>
        <taxon>Oceanospirillales</taxon>
        <taxon>Oceanospirillaceae</taxon>
        <taxon>Neptunomonas</taxon>
    </lineage>
</organism>
<proteinExistence type="predicted"/>